<proteinExistence type="predicted"/>
<feature type="compositionally biased region" description="Basic and acidic residues" evidence="1">
    <location>
        <begin position="441"/>
        <end position="469"/>
    </location>
</feature>
<feature type="compositionally biased region" description="Polar residues" evidence="1">
    <location>
        <begin position="16"/>
        <end position="32"/>
    </location>
</feature>
<feature type="compositionally biased region" description="Acidic residues" evidence="1">
    <location>
        <begin position="398"/>
        <end position="416"/>
    </location>
</feature>
<dbReference type="InterPro" id="IPR035925">
    <property type="entry name" value="BSD_dom_sf"/>
</dbReference>
<evidence type="ECO:0000313" key="3">
    <source>
        <dbReference type="EMBL" id="PXF48637.1"/>
    </source>
</evidence>
<keyword evidence="4" id="KW-1185">Reference proteome</keyword>
<dbReference type="InterPro" id="IPR051494">
    <property type="entry name" value="BSD_domain-containing"/>
</dbReference>
<dbReference type="OrthoDB" id="73788at2759"/>
<feature type="region of interest" description="Disordered" evidence="1">
    <location>
        <begin position="390"/>
        <end position="496"/>
    </location>
</feature>
<dbReference type="AlphaFoldDB" id="A0A2V3J3R8"/>
<dbReference type="PROSITE" id="PS50858">
    <property type="entry name" value="BSD"/>
    <property type="match status" value="1"/>
</dbReference>
<name>A0A2V3J3R8_9FLOR</name>
<feature type="compositionally biased region" description="Basic and acidic residues" evidence="1">
    <location>
        <begin position="69"/>
        <end position="91"/>
    </location>
</feature>
<evidence type="ECO:0000256" key="1">
    <source>
        <dbReference type="SAM" id="MobiDB-lite"/>
    </source>
</evidence>
<comment type="caution">
    <text evidence="3">The sequence shown here is derived from an EMBL/GenBank/DDBJ whole genome shotgun (WGS) entry which is preliminary data.</text>
</comment>
<dbReference type="Gene3D" id="1.10.3970.10">
    <property type="entry name" value="BSD domain"/>
    <property type="match status" value="1"/>
</dbReference>
<evidence type="ECO:0000259" key="2">
    <source>
        <dbReference type="PROSITE" id="PS50858"/>
    </source>
</evidence>
<dbReference type="Pfam" id="PF03909">
    <property type="entry name" value="BSD"/>
    <property type="match status" value="1"/>
</dbReference>
<reference evidence="3 4" key="1">
    <citation type="journal article" date="2018" name="Mol. Biol. Evol.">
        <title>Analysis of the draft genome of the red seaweed Gracilariopsis chorda provides insights into genome size evolution in Rhodophyta.</title>
        <authorList>
            <person name="Lee J."/>
            <person name="Yang E.C."/>
            <person name="Graf L."/>
            <person name="Yang J.H."/>
            <person name="Qiu H."/>
            <person name="Zel Zion U."/>
            <person name="Chan C.X."/>
            <person name="Stephens T.G."/>
            <person name="Weber A.P.M."/>
            <person name="Boo G.H."/>
            <person name="Boo S.M."/>
            <person name="Kim K.M."/>
            <person name="Shin Y."/>
            <person name="Jung M."/>
            <person name="Lee S.J."/>
            <person name="Yim H.S."/>
            <person name="Lee J.H."/>
            <person name="Bhattacharya D."/>
            <person name="Yoon H.S."/>
        </authorList>
    </citation>
    <scope>NUCLEOTIDE SEQUENCE [LARGE SCALE GENOMIC DNA]</scope>
    <source>
        <strain evidence="3 4">SKKU-2015</strain>
        <tissue evidence="3">Whole body</tissue>
    </source>
</reference>
<dbReference type="Proteomes" id="UP000247409">
    <property type="component" value="Unassembled WGS sequence"/>
</dbReference>
<dbReference type="PANTHER" id="PTHR16019:SF5">
    <property type="entry name" value="BSD DOMAIN-CONTAINING PROTEIN 1"/>
    <property type="match status" value="1"/>
</dbReference>
<evidence type="ECO:0000313" key="4">
    <source>
        <dbReference type="Proteomes" id="UP000247409"/>
    </source>
</evidence>
<accession>A0A2V3J3R8</accession>
<feature type="domain" description="BSD" evidence="2">
    <location>
        <begin position="326"/>
        <end position="378"/>
    </location>
</feature>
<organism evidence="3 4">
    <name type="scientific">Gracilariopsis chorda</name>
    <dbReference type="NCBI Taxonomy" id="448386"/>
    <lineage>
        <taxon>Eukaryota</taxon>
        <taxon>Rhodophyta</taxon>
        <taxon>Florideophyceae</taxon>
        <taxon>Rhodymeniophycidae</taxon>
        <taxon>Gracilariales</taxon>
        <taxon>Gracilariaceae</taxon>
        <taxon>Gracilariopsis</taxon>
    </lineage>
</organism>
<gene>
    <name evidence="3" type="ORF">BWQ96_01489</name>
</gene>
<feature type="compositionally biased region" description="Acidic residues" evidence="1">
    <location>
        <begin position="204"/>
        <end position="213"/>
    </location>
</feature>
<dbReference type="SMART" id="SM00751">
    <property type="entry name" value="BSD"/>
    <property type="match status" value="1"/>
</dbReference>
<feature type="region of interest" description="Disordered" evidence="1">
    <location>
        <begin position="198"/>
        <end position="220"/>
    </location>
</feature>
<protein>
    <submittedName>
        <fullName evidence="3">BSD domain-containing protein 1</fullName>
    </submittedName>
</protein>
<feature type="region of interest" description="Disordered" evidence="1">
    <location>
        <begin position="1"/>
        <end position="91"/>
    </location>
</feature>
<dbReference type="GO" id="GO:0005737">
    <property type="term" value="C:cytoplasm"/>
    <property type="evidence" value="ECO:0007669"/>
    <property type="project" value="TreeGrafter"/>
</dbReference>
<dbReference type="PANTHER" id="PTHR16019">
    <property type="entry name" value="SYNAPSE-ASSOCIATED PROTEIN"/>
    <property type="match status" value="1"/>
</dbReference>
<dbReference type="SUPFAM" id="SSF140383">
    <property type="entry name" value="BSD domain-like"/>
    <property type="match status" value="1"/>
</dbReference>
<feature type="compositionally biased region" description="Acidic residues" evidence="1">
    <location>
        <begin position="485"/>
        <end position="496"/>
    </location>
</feature>
<sequence>MSASGVSSEAPPNVKEPSQSISPENPESSETPTDLCAQKITGPEALPPAKAESETPPRISAPESGPLENHTDVQDHEQDVQRNTEAPKEDNIRTAVEQLDEDLDRAFGQAADSFWSFASSVRGTVSSVVGDDSGLANLRKNVTSHLAPLDTFGRDIQSNIAALAPKDVSIANITGSMRNVAQTVQRNAQAVEEAILAKANETSDQTDEPGDDQTEARNGPPVLAGADVGIDILSTIPSGNAEINEDIAKVGERVSEKVGGLSRAIGTTVGDFLTGLWGDGDYYEEIAQRAASKVPKTRFEKRIYELQANPETYCEHPTDLESYEEWGKDFNVDDYAESCIEILYMHEGIAEVYERMVPNMIEENTFWKRYFFALDVLQREEDRRRKLLEQADAAEVQENNEEDGWGNDDWGEEEGQGSEGSESAAPPKTPMEGAPNNQEEASEKVEGQESKENKETDGVESNREDKQNQETEAQTAEKVQKGNIAEEDDWSVDDWE</sequence>
<dbReference type="InterPro" id="IPR005607">
    <property type="entry name" value="BSD_dom"/>
</dbReference>
<dbReference type="EMBL" id="NBIV01000012">
    <property type="protein sequence ID" value="PXF48637.1"/>
    <property type="molecule type" value="Genomic_DNA"/>
</dbReference>